<dbReference type="GO" id="GO:0006826">
    <property type="term" value="P:iron ion transport"/>
    <property type="evidence" value="ECO:0007669"/>
    <property type="project" value="UniProtKB-KW"/>
</dbReference>
<dbReference type="PANTHER" id="PTHR42771">
    <property type="entry name" value="IRON(3+)-HYDROXAMATE IMPORT ATP-BINDING PROTEIN FHUC"/>
    <property type="match status" value="1"/>
</dbReference>
<dbReference type="GO" id="GO:0005886">
    <property type="term" value="C:plasma membrane"/>
    <property type="evidence" value="ECO:0007669"/>
    <property type="project" value="UniProtKB-SubCell"/>
</dbReference>
<sequence>MARLRAEQLRITYGGTPVVPDLNLSVPDGKITVLVGPNGSGKSTILKAMARILRPHSGAVILDGKAIHALPTQEVAKQLAILPQQATAPEGMTVSELVAYGRFPHQRRLGLTASDREAIEWAMRITGMEELRDRPVHRLSGGQRQRAWIAMILAQQTDILFLDEPTTFLDVTHQLEVLQLLEKLNREQGRTIVMVLHDLNLASRYAHHLVVIQSGEVVCEGSPHEVITRQTLRDVFGVEADIVFDRRTGTPLCLPYGLAGAQDAAAASR</sequence>
<dbReference type="RefSeq" id="WP_074952598.1">
    <property type="nucleotide sequence ID" value="NZ_FPBV01000010.1"/>
</dbReference>
<feature type="domain" description="ABC transporter" evidence="10">
    <location>
        <begin position="4"/>
        <end position="239"/>
    </location>
</feature>
<evidence type="ECO:0000256" key="6">
    <source>
        <dbReference type="ARBA" id="ARBA00022840"/>
    </source>
</evidence>
<dbReference type="InterPro" id="IPR003439">
    <property type="entry name" value="ABC_transporter-like_ATP-bd"/>
</dbReference>
<accession>A0A1I7JL57</accession>
<keyword evidence="9" id="KW-0472">Membrane</keyword>
<dbReference type="Gene3D" id="3.40.50.300">
    <property type="entry name" value="P-loop containing nucleotide triphosphate hydrolases"/>
    <property type="match status" value="1"/>
</dbReference>
<keyword evidence="12" id="KW-1185">Reference proteome</keyword>
<dbReference type="CDD" id="cd03214">
    <property type="entry name" value="ABC_Iron-Siderophores_B12_Hemin"/>
    <property type="match status" value="1"/>
</dbReference>
<dbReference type="AlphaFoldDB" id="A0A1I7JL57"/>
<keyword evidence="7" id="KW-0408">Iron</keyword>
<dbReference type="SMART" id="SM00382">
    <property type="entry name" value="AAA"/>
    <property type="match status" value="1"/>
</dbReference>
<keyword evidence="5" id="KW-0547">Nucleotide-binding</keyword>
<keyword evidence="8" id="KW-0406">Ion transport</keyword>
<evidence type="ECO:0000256" key="8">
    <source>
        <dbReference type="ARBA" id="ARBA00023065"/>
    </source>
</evidence>
<dbReference type="STRING" id="392015.SAMN05421543_110114"/>
<dbReference type="GO" id="GO:0016887">
    <property type="term" value="F:ATP hydrolysis activity"/>
    <property type="evidence" value="ECO:0007669"/>
    <property type="project" value="InterPro"/>
</dbReference>
<gene>
    <name evidence="11" type="ORF">SAMN05421543_110114</name>
</gene>
<keyword evidence="6 11" id="KW-0067">ATP-binding</keyword>
<dbReference type="GO" id="GO:0005524">
    <property type="term" value="F:ATP binding"/>
    <property type="evidence" value="ECO:0007669"/>
    <property type="project" value="UniProtKB-KW"/>
</dbReference>
<keyword evidence="3" id="KW-1003">Cell membrane</keyword>
<dbReference type="InterPro" id="IPR003593">
    <property type="entry name" value="AAA+_ATPase"/>
</dbReference>
<dbReference type="InterPro" id="IPR017871">
    <property type="entry name" value="ABC_transporter-like_CS"/>
</dbReference>
<evidence type="ECO:0000256" key="9">
    <source>
        <dbReference type="ARBA" id="ARBA00023136"/>
    </source>
</evidence>
<evidence type="ECO:0000256" key="5">
    <source>
        <dbReference type="ARBA" id="ARBA00022741"/>
    </source>
</evidence>
<dbReference type="OrthoDB" id="9787851at2"/>
<comment type="subcellular location">
    <subcellularLocation>
        <location evidence="1">Cell membrane</location>
        <topology evidence="1">Peripheral membrane protein</topology>
    </subcellularLocation>
</comment>
<dbReference type="InterPro" id="IPR051535">
    <property type="entry name" value="Siderophore_ABC-ATPase"/>
</dbReference>
<protein>
    <submittedName>
        <fullName evidence="11">Iron complex transport system ATP-binding protein</fullName>
    </submittedName>
</protein>
<dbReference type="EMBL" id="FPBV01000010">
    <property type="protein sequence ID" value="SFU85900.1"/>
    <property type="molecule type" value="Genomic_DNA"/>
</dbReference>
<organism evidence="11 12">
    <name type="scientific">Alicyclobacillus macrosporangiidus</name>
    <dbReference type="NCBI Taxonomy" id="392015"/>
    <lineage>
        <taxon>Bacteria</taxon>
        <taxon>Bacillati</taxon>
        <taxon>Bacillota</taxon>
        <taxon>Bacilli</taxon>
        <taxon>Bacillales</taxon>
        <taxon>Alicyclobacillaceae</taxon>
        <taxon>Alicyclobacillus</taxon>
    </lineage>
</organism>
<name>A0A1I7JL57_9BACL</name>
<keyword evidence="4" id="KW-0410">Iron transport</keyword>
<keyword evidence="2" id="KW-0813">Transport</keyword>
<proteinExistence type="predicted"/>
<dbReference type="PROSITE" id="PS50893">
    <property type="entry name" value="ABC_TRANSPORTER_2"/>
    <property type="match status" value="1"/>
</dbReference>
<evidence type="ECO:0000256" key="1">
    <source>
        <dbReference type="ARBA" id="ARBA00004202"/>
    </source>
</evidence>
<dbReference type="FunFam" id="3.40.50.300:FF:000134">
    <property type="entry name" value="Iron-enterobactin ABC transporter ATP-binding protein"/>
    <property type="match status" value="1"/>
</dbReference>
<dbReference type="Pfam" id="PF00005">
    <property type="entry name" value="ABC_tran"/>
    <property type="match status" value="1"/>
</dbReference>
<evidence type="ECO:0000313" key="12">
    <source>
        <dbReference type="Proteomes" id="UP000183508"/>
    </source>
</evidence>
<evidence type="ECO:0000256" key="7">
    <source>
        <dbReference type="ARBA" id="ARBA00023004"/>
    </source>
</evidence>
<reference evidence="12" key="1">
    <citation type="submission" date="2016-10" db="EMBL/GenBank/DDBJ databases">
        <authorList>
            <person name="Varghese N."/>
        </authorList>
    </citation>
    <scope>NUCLEOTIDE SEQUENCE [LARGE SCALE GENOMIC DNA]</scope>
    <source>
        <strain evidence="12">DSM 17980</strain>
    </source>
</reference>
<dbReference type="InterPro" id="IPR027417">
    <property type="entry name" value="P-loop_NTPase"/>
</dbReference>
<dbReference type="SUPFAM" id="SSF52540">
    <property type="entry name" value="P-loop containing nucleoside triphosphate hydrolases"/>
    <property type="match status" value="1"/>
</dbReference>
<evidence type="ECO:0000256" key="2">
    <source>
        <dbReference type="ARBA" id="ARBA00022448"/>
    </source>
</evidence>
<evidence type="ECO:0000256" key="3">
    <source>
        <dbReference type="ARBA" id="ARBA00022475"/>
    </source>
</evidence>
<evidence type="ECO:0000259" key="10">
    <source>
        <dbReference type="PROSITE" id="PS50893"/>
    </source>
</evidence>
<evidence type="ECO:0000256" key="4">
    <source>
        <dbReference type="ARBA" id="ARBA00022496"/>
    </source>
</evidence>
<evidence type="ECO:0000313" key="11">
    <source>
        <dbReference type="EMBL" id="SFU85900.1"/>
    </source>
</evidence>
<dbReference type="PANTHER" id="PTHR42771:SF2">
    <property type="entry name" value="IRON(3+)-HYDROXAMATE IMPORT ATP-BINDING PROTEIN FHUC"/>
    <property type="match status" value="1"/>
</dbReference>
<dbReference type="Proteomes" id="UP000183508">
    <property type="component" value="Unassembled WGS sequence"/>
</dbReference>
<dbReference type="PROSITE" id="PS00211">
    <property type="entry name" value="ABC_TRANSPORTER_1"/>
    <property type="match status" value="1"/>
</dbReference>